<name>A0AA42TYL6_ECTOL</name>
<dbReference type="AlphaFoldDB" id="A0AA42TYL6"/>
<reference evidence="2" key="1">
    <citation type="submission" date="2022-09" db="EMBL/GenBank/DDBJ databases">
        <title>Intensive care unit water sources are persistently colonized with multi-drug resistant bacteria and are the site of extensive horizontal gene transfer of antibiotic resistance genes.</title>
        <authorList>
            <person name="Diorio-Toth L."/>
        </authorList>
    </citation>
    <scope>NUCLEOTIDE SEQUENCE</scope>
    <source>
        <strain evidence="2">GD03704</strain>
    </source>
</reference>
<dbReference type="PANTHER" id="PTHR33498:SF1">
    <property type="entry name" value="TRANSPOSASE FOR INSERTION SEQUENCE ELEMENT IS1557"/>
    <property type="match status" value="1"/>
</dbReference>
<gene>
    <name evidence="2" type="ORF">N5J11_07845</name>
</gene>
<dbReference type="PANTHER" id="PTHR33498">
    <property type="entry name" value="TRANSPOSASE FOR INSERTION SEQUENCE ELEMENT IS1557"/>
    <property type="match status" value="1"/>
</dbReference>
<accession>A0AA42TYL6</accession>
<evidence type="ECO:0000313" key="2">
    <source>
        <dbReference type="EMBL" id="MDH1339150.1"/>
    </source>
</evidence>
<dbReference type="Pfam" id="PF01610">
    <property type="entry name" value="DDE_Tnp_ISL3"/>
    <property type="match status" value="1"/>
</dbReference>
<sequence>MDEFALFKGHRYASVVLDADTRRVLWIGEGRSRAAIRPFFEELGPEGCARIEAVAMDMNTAFDLEVRQHCPQARVVYDLFHVVAKYGREVIDRVRVDEANRLRHDKPARKVIKQARWLLLRNPENLKREEQQVRLQDLLAANRMRLGIPSCATKPVATYAAAAPQSHLPAASAGA</sequence>
<proteinExistence type="predicted"/>
<evidence type="ECO:0000259" key="1">
    <source>
        <dbReference type="Pfam" id="PF01610"/>
    </source>
</evidence>
<feature type="domain" description="Transposase IS204/IS1001/IS1096/IS1165 DDE" evidence="1">
    <location>
        <begin position="1"/>
        <end position="142"/>
    </location>
</feature>
<evidence type="ECO:0000313" key="3">
    <source>
        <dbReference type="Proteomes" id="UP001161697"/>
    </source>
</evidence>
<organism evidence="2 3">
    <name type="scientific">Ectopseudomonas oleovorans</name>
    <name type="common">Pseudomonas oleovorans</name>
    <dbReference type="NCBI Taxonomy" id="301"/>
    <lineage>
        <taxon>Bacteria</taxon>
        <taxon>Pseudomonadati</taxon>
        <taxon>Pseudomonadota</taxon>
        <taxon>Gammaproteobacteria</taxon>
        <taxon>Pseudomonadales</taxon>
        <taxon>Pseudomonadaceae</taxon>
        <taxon>Ectopseudomonas</taxon>
    </lineage>
</organism>
<dbReference type="InterPro" id="IPR002560">
    <property type="entry name" value="Transposase_DDE"/>
</dbReference>
<dbReference type="EMBL" id="JAOCJE010000001">
    <property type="protein sequence ID" value="MDH1339150.1"/>
    <property type="molecule type" value="Genomic_DNA"/>
</dbReference>
<dbReference type="InterPro" id="IPR047951">
    <property type="entry name" value="Transpos_ISL3"/>
</dbReference>
<protein>
    <submittedName>
        <fullName evidence="2">Transposase</fullName>
    </submittedName>
</protein>
<comment type="caution">
    <text evidence="2">The sequence shown here is derived from an EMBL/GenBank/DDBJ whole genome shotgun (WGS) entry which is preliminary data.</text>
</comment>
<dbReference type="Proteomes" id="UP001161697">
    <property type="component" value="Unassembled WGS sequence"/>
</dbReference>